<feature type="repeat" description="ANK" evidence="4">
    <location>
        <begin position="769"/>
        <end position="801"/>
    </location>
</feature>
<dbReference type="KEGG" id="csem:103398831"/>
<dbReference type="SMART" id="SM00248">
    <property type="entry name" value="ANK"/>
    <property type="match status" value="5"/>
</dbReference>
<evidence type="ECO:0000256" key="3">
    <source>
        <dbReference type="ARBA" id="ARBA00023054"/>
    </source>
</evidence>
<feature type="compositionally biased region" description="Polar residues" evidence="5">
    <location>
        <begin position="81"/>
        <end position="94"/>
    </location>
</feature>
<feature type="region of interest" description="Disordered" evidence="5">
    <location>
        <begin position="531"/>
        <end position="619"/>
    </location>
</feature>
<evidence type="ECO:0000256" key="1">
    <source>
        <dbReference type="ARBA" id="ARBA00022737"/>
    </source>
</evidence>
<dbReference type="Ensembl" id="ENSCSET00000026588.1">
    <property type="protein sequence ID" value="ENSCSEP00000026246.1"/>
    <property type="gene ID" value="ENSCSEG00000016757.1"/>
</dbReference>
<dbReference type="Pfam" id="PF00023">
    <property type="entry name" value="Ank"/>
    <property type="match status" value="1"/>
</dbReference>
<keyword evidence="3" id="KW-0175">Coiled coil</keyword>
<evidence type="ECO:0000313" key="6">
    <source>
        <dbReference type="Ensembl" id="ENSCSEP00000026246.1"/>
    </source>
</evidence>
<dbReference type="GO" id="GO:0005737">
    <property type="term" value="C:cytoplasm"/>
    <property type="evidence" value="ECO:0007669"/>
    <property type="project" value="TreeGrafter"/>
</dbReference>
<dbReference type="PANTHER" id="PTHR24168:SF24">
    <property type="entry name" value="KN MOTIF AND ANKYRIN REPEAT DOMAIN-CONTAINING PROTEIN 4"/>
    <property type="match status" value="1"/>
</dbReference>
<reference evidence="6" key="1">
    <citation type="submission" date="2025-08" db="UniProtKB">
        <authorList>
            <consortium name="Ensembl"/>
        </authorList>
    </citation>
    <scope>IDENTIFICATION</scope>
</reference>
<feature type="region of interest" description="Disordered" evidence="5">
    <location>
        <begin position="62"/>
        <end position="120"/>
    </location>
</feature>
<accession>A0A3P8WL52</accession>
<dbReference type="InterPro" id="IPR002110">
    <property type="entry name" value="Ankyrin_rpt"/>
</dbReference>
<evidence type="ECO:0000256" key="5">
    <source>
        <dbReference type="SAM" id="MobiDB-lite"/>
    </source>
</evidence>
<reference evidence="6" key="2">
    <citation type="submission" date="2025-09" db="UniProtKB">
        <authorList>
            <consortium name="Ensembl"/>
        </authorList>
    </citation>
    <scope>IDENTIFICATION</scope>
</reference>
<sequence>MLREPKECTMEEQNGTTSFHKPKKTGFKGKPPYSVETPYGFQIDLDFLKYVDDIEKGNTIKRVPVQRRSKGPRASTLPRHLNTSGNGYRSTLWGSTGALGPRSRPTDVHHPPSHSSSVCDRRLQLSPTGLKSLSEMEARIKEFDEQPLGEHIRPHLLRASSLPLTVLLRQTSESTDDAAASLRSSRDHLDGRNTSCESIFDSAGSPQPRECSRMPRCLSEALEHVKELELEVRVIPELRAQIRFLQEERERLCQGLSPQVYSPKMNGTADHGAFSCYSITDVKRPRHESHITFPKSHKAGHDDVRSSQEWRASTDLDELLTVTSLQAKVAVLEQKLHETGLELQRALGLLKEQQEEGKRKDERIENLVRNPAVWVRAERVMVDQDGDETAVRTLECNDKVVSSKGLDTIFESKTPPVSDRSGQTSDADTAVVVRHIKKIKRLLEQQWECLRANSKSGKESQLLTQQDSKVGYLQREMMALVDVLESYYTQNRRNDKEMIAPKALKSILKTDMLMETSKSQHSVDVNEGHVASGVGEESVSDSSAQTYAAQVDTEKNRREPESQMSPDAQMTPGKSGSAQTDGSEASAEADVSQKMAKTKTKPAGEQTERFTSSETTTGGEGVSADFMAACHFLNDHMENMDNPNDDMRKALVVLFQHWFSAAAEEASVPSKVSVYLREVKKATPSLLAFLINLADDNGNTVLHYSVSHCNYGIVGQLLDTGVSDLNLQNNAGYTAVMLASLTAPDGPGGMEVVRKIMELGNINVRSSQTGQTALHLAVRHGRVVMVRLLLSCGADTNIQDSQGNTVLMFAAERGHTHIARLLLERSQCDLTLTDKRGQTAISIAMRGSHTDTAALLQAHAKARTL</sequence>
<dbReference type="InterPro" id="IPR036770">
    <property type="entry name" value="Ankyrin_rpt-contain_sf"/>
</dbReference>
<dbReference type="STRING" id="244447.ENSCSEP00000026246"/>
<feature type="compositionally biased region" description="Low complexity" evidence="5">
    <location>
        <begin position="531"/>
        <end position="543"/>
    </location>
</feature>
<dbReference type="GO" id="GO:0030837">
    <property type="term" value="P:negative regulation of actin filament polymerization"/>
    <property type="evidence" value="ECO:0007669"/>
    <property type="project" value="InterPro"/>
</dbReference>
<keyword evidence="7" id="KW-1185">Reference proteome</keyword>
<dbReference type="Pfam" id="PF12796">
    <property type="entry name" value="Ank_2"/>
    <property type="match status" value="1"/>
</dbReference>
<evidence type="ECO:0000313" key="7">
    <source>
        <dbReference type="Proteomes" id="UP000265120"/>
    </source>
</evidence>
<dbReference type="RefSeq" id="XP_016886420.1">
    <property type="nucleotide sequence ID" value="XM_017030931.2"/>
</dbReference>
<proteinExistence type="predicted"/>
<dbReference type="AlphaFoldDB" id="A0A3P8WL52"/>
<dbReference type="InParanoid" id="A0A3P8WL52"/>
<dbReference type="InterPro" id="IPR021939">
    <property type="entry name" value="KN_motif"/>
</dbReference>
<feature type="repeat" description="ANK" evidence="4">
    <location>
        <begin position="802"/>
        <end position="826"/>
    </location>
</feature>
<evidence type="ECO:0000256" key="2">
    <source>
        <dbReference type="ARBA" id="ARBA00023043"/>
    </source>
</evidence>
<dbReference type="Pfam" id="PF12075">
    <property type="entry name" value="KN_motif"/>
    <property type="match status" value="1"/>
</dbReference>
<dbReference type="OrthoDB" id="5406014at2759"/>
<feature type="compositionally biased region" description="Basic and acidic residues" evidence="5">
    <location>
        <begin position="552"/>
        <end position="561"/>
    </location>
</feature>
<name>A0A3P8WL52_CYNSE</name>
<organism evidence="6 7">
    <name type="scientific">Cynoglossus semilaevis</name>
    <name type="common">Tongue sole</name>
    <dbReference type="NCBI Taxonomy" id="244447"/>
    <lineage>
        <taxon>Eukaryota</taxon>
        <taxon>Metazoa</taxon>
        <taxon>Chordata</taxon>
        <taxon>Craniata</taxon>
        <taxon>Vertebrata</taxon>
        <taxon>Euteleostomi</taxon>
        <taxon>Actinopterygii</taxon>
        <taxon>Neopterygii</taxon>
        <taxon>Teleostei</taxon>
        <taxon>Neoteleostei</taxon>
        <taxon>Acanthomorphata</taxon>
        <taxon>Carangaria</taxon>
        <taxon>Pleuronectiformes</taxon>
        <taxon>Pleuronectoidei</taxon>
        <taxon>Cynoglossidae</taxon>
        <taxon>Cynoglossinae</taxon>
        <taxon>Cynoglossus</taxon>
    </lineage>
</organism>
<dbReference type="Gene3D" id="1.25.40.20">
    <property type="entry name" value="Ankyrin repeat-containing domain"/>
    <property type="match status" value="1"/>
</dbReference>
<dbReference type="PROSITE" id="PS50088">
    <property type="entry name" value="ANK_REPEAT"/>
    <property type="match status" value="2"/>
</dbReference>
<keyword evidence="2 4" id="KW-0040">ANK repeat</keyword>
<dbReference type="GO" id="GO:0005856">
    <property type="term" value="C:cytoskeleton"/>
    <property type="evidence" value="ECO:0007669"/>
    <property type="project" value="TreeGrafter"/>
</dbReference>
<dbReference type="PANTHER" id="PTHR24168">
    <property type="entry name" value="KN MOTIF AND ANKYRIN REPEAT DOMAIN-CONTAINING"/>
    <property type="match status" value="1"/>
</dbReference>
<keyword evidence="1" id="KW-0677">Repeat</keyword>
<dbReference type="PROSITE" id="PS50297">
    <property type="entry name" value="ANK_REP_REGION"/>
    <property type="match status" value="2"/>
</dbReference>
<dbReference type="InterPro" id="IPR047184">
    <property type="entry name" value="KANK1-4"/>
</dbReference>
<evidence type="ECO:0000256" key="4">
    <source>
        <dbReference type="PROSITE-ProRule" id="PRU00023"/>
    </source>
</evidence>
<dbReference type="RefSeq" id="XP_008335795.1">
    <property type="nucleotide sequence ID" value="XM_008337573.3"/>
</dbReference>
<dbReference type="GeneID" id="103398831"/>
<dbReference type="Proteomes" id="UP000265120">
    <property type="component" value="Unassembled WGS sequence"/>
</dbReference>
<protein>
    <submittedName>
        <fullName evidence="6">KN motif and ankyrin repeat domain-containing protein 4-like</fullName>
    </submittedName>
</protein>
<dbReference type="GeneTree" id="ENSGT00940000158468"/>
<dbReference type="RefSeq" id="XP_024909598.1">
    <property type="nucleotide sequence ID" value="XM_025053830.1"/>
</dbReference>
<feature type="region of interest" description="Disordered" evidence="5">
    <location>
        <begin position="1"/>
        <end position="31"/>
    </location>
</feature>
<feature type="compositionally biased region" description="Polar residues" evidence="5">
    <location>
        <begin position="562"/>
        <end position="583"/>
    </location>
</feature>
<dbReference type="SUPFAM" id="SSF48403">
    <property type="entry name" value="Ankyrin repeat"/>
    <property type="match status" value="1"/>
</dbReference>